<evidence type="ECO:0000256" key="1">
    <source>
        <dbReference type="SAM" id="MobiDB-lite"/>
    </source>
</evidence>
<feature type="region of interest" description="Disordered" evidence="1">
    <location>
        <begin position="221"/>
        <end position="260"/>
    </location>
</feature>
<comment type="caution">
    <text evidence="2">The sequence shown here is derived from an EMBL/GenBank/DDBJ whole genome shotgun (WGS) entry which is preliminary data.</text>
</comment>
<reference evidence="2" key="1">
    <citation type="submission" date="2023-07" db="EMBL/GenBank/DDBJ databases">
        <authorList>
            <consortium name="AG Swart"/>
            <person name="Singh M."/>
            <person name="Singh A."/>
            <person name="Seah K."/>
            <person name="Emmerich C."/>
        </authorList>
    </citation>
    <scope>NUCLEOTIDE SEQUENCE</scope>
    <source>
        <strain evidence="2">DP1</strain>
    </source>
</reference>
<proteinExistence type="predicted"/>
<evidence type="ECO:0000313" key="3">
    <source>
        <dbReference type="Proteomes" id="UP001295684"/>
    </source>
</evidence>
<sequence>MLHIKTLSYCFRDKHLKQPKINVFTDTKADFWQRDIIPSRASQLGGKNGLHGRHIAGTHGYYQALSTIELCSQDKKPLKQEWTEHDCYNFRVSKKKRIKTTGGSMLLENRKISGKNSRKRIIFDKTFSSNNDPVEINSDTGTDYNRSETEYKRPESNISHRSIFEFGRINSSDTEDHSNNYLKIAKVDESSEISALRPKLTPSCLQNNSEALQITENCPQKDTIMPSVNPSKVNKINPKMEPQKKPKPDEPLTRSWQPRGGSYECVKTQNMLKSLFKPKKKKISSKMVKGMMKKTDFKKSKSIKDIRLRKKSILKNGLLKSATKQAKVNPKVTNKVIPKYLRIFRLKEQNKNDEKKDSGCQTNFRSILNRKHVSRKLDTFSPQEYINKAYIDFQDRFNKTLDIPDYADPSKKCIIVNITNPDDIDQPELAKRGTETDFGSPAKKQDVKDQLFDKNCFKFNSIFIKDLDENP</sequence>
<feature type="compositionally biased region" description="Polar residues" evidence="1">
    <location>
        <begin position="221"/>
        <end position="234"/>
    </location>
</feature>
<feature type="region of interest" description="Disordered" evidence="1">
    <location>
        <begin position="133"/>
        <end position="153"/>
    </location>
</feature>
<accession>A0AAD2D825</accession>
<feature type="compositionally biased region" description="Polar residues" evidence="1">
    <location>
        <begin position="133"/>
        <end position="144"/>
    </location>
</feature>
<keyword evidence="3" id="KW-1185">Reference proteome</keyword>
<evidence type="ECO:0000313" key="2">
    <source>
        <dbReference type="EMBL" id="CAI2384769.1"/>
    </source>
</evidence>
<protein>
    <submittedName>
        <fullName evidence="2">Uncharacterized protein</fullName>
    </submittedName>
</protein>
<gene>
    <name evidence="2" type="ORF">ECRASSUSDP1_LOCUS26304</name>
</gene>
<organism evidence="2 3">
    <name type="scientific">Euplotes crassus</name>
    <dbReference type="NCBI Taxonomy" id="5936"/>
    <lineage>
        <taxon>Eukaryota</taxon>
        <taxon>Sar</taxon>
        <taxon>Alveolata</taxon>
        <taxon>Ciliophora</taxon>
        <taxon>Intramacronucleata</taxon>
        <taxon>Spirotrichea</taxon>
        <taxon>Hypotrichia</taxon>
        <taxon>Euplotida</taxon>
        <taxon>Euplotidae</taxon>
        <taxon>Moneuplotes</taxon>
    </lineage>
</organism>
<dbReference type="EMBL" id="CAMPGE010027112">
    <property type="protein sequence ID" value="CAI2384769.1"/>
    <property type="molecule type" value="Genomic_DNA"/>
</dbReference>
<feature type="compositionally biased region" description="Basic and acidic residues" evidence="1">
    <location>
        <begin position="241"/>
        <end position="252"/>
    </location>
</feature>
<dbReference type="AlphaFoldDB" id="A0AAD2D825"/>
<dbReference type="Proteomes" id="UP001295684">
    <property type="component" value="Unassembled WGS sequence"/>
</dbReference>
<name>A0AAD2D825_EUPCR</name>